<evidence type="ECO:0000256" key="2">
    <source>
        <dbReference type="ARBA" id="ARBA00004948"/>
    </source>
</evidence>
<reference evidence="5 6" key="1">
    <citation type="submission" date="2023-08" db="EMBL/GenBank/DDBJ databases">
        <title>Nocardioides seae sp. nov., a bacterium isolated from a soil.</title>
        <authorList>
            <person name="Wang X."/>
        </authorList>
    </citation>
    <scope>NUCLEOTIDE SEQUENCE [LARGE SCALE GENOMIC DNA]</scope>
    <source>
        <strain evidence="5 6">YZH12</strain>
    </source>
</reference>
<sequence length="217" mass="21611">MSSGPDGSPVPSTDVVLLTDRSQLRPGRDLVRTVRACVVAGLRTVVVRELDLSDVDRTALVARLLETPGRADPGRAAPALHVLSARTLLPGAHGVHLAAHQSVPDGGGPHGRSCHDPAEVRAAVAAGAAYVTLSPFAATASKPGHGPPLPPQAYAGAARACAGSPTRVLALGGVEPGSAAAAVRAGADGVAVMGAVMRAADPAATVRALLRAVEGAR</sequence>
<dbReference type="InterPro" id="IPR022998">
    <property type="entry name" value="ThiamineP_synth_TenI"/>
</dbReference>
<proteinExistence type="predicted"/>
<comment type="function">
    <text evidence="1">Condenses 4-methyl-5-(beta-hydroxyethyl)thiazole monophosphate (THZ-P) and 2-methyl-4-amino-5-hydroxymethyl pyrimidine pyrophosphate (HMP-PP) to form thiamine monophosphate (TMP).</text>
</comment>
<protein>
    <submittedName>
        <fullName evidence="5">Thiamine phosphate synthase</fullName>
    </submittedName>
</protein>
<dbReference type="InterPro" id="IPR013785">
    <property type="entry name" value="Aldolase_TIM"/>
</dbReference>
<keyword evidence="3" id="KW-0784">Thiamine biosynthesis</keyword>
<gene>
    <name evidence="5" type="ORF">RDV89_15310</name>
</gene>
<feature type="domain" description="Thiamine phosphate synthase/TenI" evidence="4">
    <location>
        <begin position="16"/>
        <end position="196"/>
    </location>
</feature>
<accession>A0ABU3PZ51</accession>
<evidence type="ECO:0000259" key="4">
    <source>
        <dbReference type="Pfam" id="PF02581"/>
    </source>
</evidence>
<dbReference type="SUPFAM" id="SSF51391">
    <property type="entry name" value="Thiamin phosphate synthase"/>
    <property type="match status" value="1"/>
</dbReference>
<comment type="pathway">
    <text evidence="2">Cofactor biosynthesis; thiamine diphosphate biosynthesis.</text>
</comment>
<keyword evidence="6" id="KW-1185">Reference proteome</keyword>
<dbReference type="EMBL" id="JAVYII010000006">
    <property type="protein sequence ID" value="MDT9594451.1"/>
    <property type="molecule type" value="Genomic_DNA"/>
</dbReference>
<organism evidence="5 6">
    <name type="scientific">Nocardioides imazamoxiresistens</name>
    <dbReference type="NCBI Taxonomy" id="3231893"/>
    <lineage>
        <taxon>Bacteria</taxon>
        <taxon>Bacillati</taxon>
        <taxon>Actinomycetota</taxon>
        <taxon>Actinomycetes</taxon>
        <taxon>Propionibacteriales</taxon>
        <taxon>Nocardioidaceae</taxon>
        <taxon>Nocardioides</taxon>
    </lineage>
</organism>
<dbReference type="RefSeq" id="WP_315734221.1">
    <property type="nucleotide sequence ID" value="NZ_JAVYII010000006.1"/>
</dbReference>
<evidence type="ECO:0000256" key="3">
    <source>
        <dbReference type="ARBA" id="ARBA00022977"/>
    </source>
</evidence>
<dbReference type="PANTHER" id="PTHR20857">
    <property type="entry name" value="THIAMINE-PHOSPHATE PYROPHOSPHORYLASE"/>
    <property type="match status" value="1"/>
</dbReference>
<evidence type="ECO:0000256" key="1">
    <source>
        <dbReference type="ARBA" id="ARBA00003814"/>
    </source>
</evidence>
<evidence type="ECO:0000313" key="6">
    <source>
        <dbReference type="Proteomes" id="UP001268542"/>
    </source>
</evidence>
<dbReference type="InterPro" id="IPR036206">
    <property type="entry name" value="ThiamineP_synth_sf"/>
</dbReference>
<dbReference type="CDD" id="cd00564">
    <property type="entry name" value="TMP_TenI"/>
    <property type="match status" value="1"/>
</dbReference>
<dbReference type="Pfam" id="PF02581">
    <property type="entry name" value="TMP-TENI"/>
    <property type="match status" value="1"/>
</dbReference>
<evidence type="ECO:0000313" key="5">
    <source>
        <dbReference type="EMBL" id="MDT9594451.1"/>
    </source>
</evidence>
<dbReference type="Proteomes" id="UP001268542">
    <property type="component" value="Unassembled WGS sequence"/>
</dbReference>
<comment type="caution">
    <text evidence="5">The sequence shown here is derived from an EMBL/GenBank/DDBJ whole genome shotgun (WGS) entry which is preliminary data.</text>
</comment>
<name>A0ABU3PZ51_9ACTN</name>
<dbReference type="Gene3D" id="3.20.20.70">
    <property type="entry name" value="Aldolase class I"/>
    <property type="match status" value="1"/>
</dbReference>
<dbReference type="PANTHER" id="PTHR20857:SF15">
    <property type="entry name" value="THIAMINE-PHOSPHATE SYNTHASE"/>
    <property type="match status" value="1"/>
</dbReference>